<evidence type="ECO:0000256" key="6">
    <source>
        <dbReference type="ARBA" id="ARBA00023006"/>
    </source>
</evidence>
<protein>
    <recommendedName>
        <fullName evidence="3">Autophagy-related protein 29</fullName>
    </recommendedName>
</protein>
<feature type="compositionally biased region" description="Low complexity" evidence="7">
    <location>
        <begin position="212"/>
        <end position="227"/>
    </location>
</feature>
<feature type="compositionally biased region" description="Polar residues" evidence="7">
    <location>
        <begin position="373"/>
        <end position="390"/>
    </location>
</feature>
<reference evidence="9" key="1">
    <citation type="journal article" date="2020" name="Stud. Mycol.">
        <title>101 Dothideomycetes genomes: a test case for predicting lifestyles and emergence of pathogens.</title>
        <authorList>
            <person name="Haridas S."/>
            <person name="Albert R."/>
            <person name="Binder M."/>
            <person name="Bloem J."/>
            <person name="Labutti K."/>
            <person name="Salamov A."/>
            <person name="Andreopoulos B."/>
            <person name="Baker S."/>
            <person name="Barry K."/>
            <person name="Bills G."/>
            <person name="Bluhm B."/>
            <person name="Cannon C."/>
            <person name="Castanera R."/>
            <person name="Culley D."/>
            <person name="Daum C."/>
            <person name="Ezra D."/>
            <person name="Gonzalez J."/>
            <person name="Henrissat B."/>
            <person name="Kuo A."/>
            <person name="Liang C."/>
            <person name="Lipzen A."/>
            <person name="Lutzoni F."/>
            <person name="Magnuson J."/>
            <person name="Mondo S."/>
            <person name="Nolan M."/>
            <person name="Ohm R."/>
            <person name="Pangilinan J."/>
            <person name="Park H.-J."/>
            <person name="Ramirez L."/>
            <person name="Alfaro M."/>
            <person name="Sun H."/>
            <person name="Tritt A."/>
            <person name="Yoshinaga Y."/>
            <person name="Zwiers L.-H."/>
            <person name="Turgeon B."/>
            <person name="Goodwin S."/>
            <person name="Spatafora J."/>
            <person name="Crous P."/>
            <person name="Grigoriev I."/>
        </authorList>
    </citation>
    <scope>NUCLEOTIDE SEQUENCE</scope>
    <source>
        <strain evidence="9">CBS 379.55</strain>
    </source>
</reference>
<feature type="compositionally biased region" description="Low complexity" evidence="7">
    <location>
        <begin position="326"/>
        <end position="337"/>
    </location>
</feature>
<dbReference type="OrthoDB" id="21072at2759"/>
<dbReference type="Proteomes" id="UP000800097">
    <property type="component" value="Unassembled WGS sequence"/>
</dbReference>
<dbReference type="PANTHER" id="PTHR40012">
    <property type="entry name" value="AUTOPHAGY-RELATED PROTEIN 29"/>
    <property type="match status" value="1"/>
</dbReference>
<dbReference type="AlphaFoldDB" id="A0A6A6JBR0"/>
<keyword evidence="4" id="KW-0813">Transport</keyword>
<evidence type="ECO:0000259" key="8">
    <source>
        <dbReference type="Pfam" id="PF18388"/>
    </source>
</evidence>
<dbReference type="EMBL" id="ML986508">
    <property type="protein sequence ID" value="KAF2273697.1"/>
    <property type="molecule type" value="Genomic_DNA"/>
</dbReference>
<accession>A0A6A6JBR0</accession>
<evidence type="ECO:0000256" key="1">
    <source>
        <dbReference type="ARBA" id="ARBA00004329"/>
    </source>
</evidence>
<dbReference type="GO" id="GO:0000407">
    <property type="term" value="C:phagophore assembly site"/>
    <property type="evidence" value="ECO:0007669"/>
    <property type="project" value="UniProtKB-SubCell"/>
</dbReference>
<dbReference type="GO" id="GO:0000045">
    <property type="term" value="P:autophagosome assembly"/>
    <property type="evidence" value="ECO:0007669"/>
    <property type="project" value="InterPro"/>
</dbReference>
<dbReference type="Gene3D" id="1.10.10.2570">
    <property type="match status" value="1"/>
</dbReference>
<evidence type="ECO:0000256" key="2">
    <source>
        <dbReference type="ARBA" id="ARBA00010082"/>
    </source>
</evidence>
<evidence type="ECO:0000256" key="3">
    <source>
        <dbReference type="ARBA" id="ARBA00013784"/>
    </source>
</evidence>
<feature type="domain" description="Atg29 N-terminal" evidence="8">
    <location>
        <begin position="6"/>
        <end position="53"/>
    </location>
</feature>
<feature type="compositionally biased region" description="Acidic residues" evidence="7">
    <location>
        <begin position="256"/>
        <end position="265"/>
    </location>
</feature>
<dbReference type="PANTHER" id="PTHR40012:SF1">
    <property type="entry name" value="AUTOPHAGY-RELATED PROTEIN 29"/>
    <property type="match status" value="1"/>
</dbReference>
<dbReference type="RefSeq" id="XP_033651236.1">
    <property type="nucleotide sequence ID" value="XM_033802020.1"/>
</dbReference>
<feature type="compositionally biased region" description="Basic residues" evidence="7">
    <location>
        <begin position="238"/>
        <end position="249"/>
    </location>
</feature>
<evidence type="ECO:0000256" key="4">
    <source>
        <dbReference type="ARBA" id="ARBA00022448"/>
    </source>
</evidence>
<feature type="compositionally biased region" description="Basic and acidic residues" evidence="7">
    <location>
        <begin position="309"/>
        <end position="325"/>
    </location>
</feature>
<dbReference type="Pfam" id="PF18388">
    <property type="entry name" value="ATG29_N"/>
    <property type="match status" value="1"/>
</dbReference>
<dbReference type="GeneID" id="54555195"/>
<keyword evidence="5" id="KW-0653">Protein transport</keyword>
<dbReference type="InterPro" id="IPR039362">
    <property type="entry name" value="ATG29_sf"/>
</dbReference>
<feature type="region of interest" description="Disordered" evidence="7">
    <location>
        <begin position="85"/>
        <end position="390"/>
    </location>
</feature>
<comment type="subcellular location">
    <subcellularLocation>
        <location evidence="1">Preautophagosomal structure</location>
    </subcellularLocation>
</comment>
<organism evidence="9 10">
    <name type="scientific">Westerdykella ornata</name>
    <dbReference type="NCBI Taxonomy" id="318751"/>
    <lineage>
        <taxon>Eukaryota</taxon>
        <taxon>Fungi</taxon>
        <taxon>Dikarya</taxon>
        <taxon>Ascomycota</taxon>
        <taxon>Pezizomycotina</taxon>
        <taxon>Dothideomycetes</taxon>
        <taxon>Pleosporomycetidae</taxon>
        <taxon>Pleosporales</taxon>
        <taxon>Sporormiaceae</taxon>
        <taxon>Westerdykella</taxon>
    </lineage>
</organism>
<evidence type="ECO:0000256" key="7">
    <source>
        <dbReference type="SAM" id="MobiDB-lite"/>
    </source>
</evidence>
<gene>
    <name evidence="9" type="ORF">EI97DRAFT_480252</name>
</gene>
<keyword evidence="10" id="KW-1185">Reference proteome</keyword>
<evidence type="ECO:0000256" key="5">
    <source>
        <dbReference type="ARBA" id="ARBA00022927"/>
    </source>
</evidence>
<dbReference type="InterPro" id="IPR039113">
    <property type="entry name" value="ATG29"/>
</dbReference>
<name>A0A6A6JBR0_WESOR</name>
<dbReference type="InterPro" id="IPR040666">
    <property type="entry name" value="Atg29_N"/>
</dbReference>
<sequence>MSPVQFTVLIRLPFSRGDFVDPPQADWNATKDRALWKVISKSSRTSDLNSVGLHAERSQVPQTFLLQQAAWLYERHLEHVRSQMKKVGGSNAPATAASGNSNIPLGGVPMQRGGSHGSRASRAPSALSIRPKDSPITKPEIGSPATAFSPQQPPLSRTPSTNTITQSRAFAQSLASRPQQQRPARPSVTGPRPSITPAPSGPSSSQVDYPESPTVSALSSSSSSSSESDMDGPAHRSQLFKRPPRFQKQKPRDLLSYDEEPEEGDDHDRSSDASLPFAQPQRDVTLRGGGAPADKDAQSQTSDPPRPSQNDKGKQPATSRPDRLDASSSLASSASDAPKPQKPGPLSPKHRAELPGLSPRRAGTRAKKEGSEGTPSMGSSFSDLDDASISQSALEEALLSNIHAGRMSTFSQLRSKYL</sequence>
<comment type="similarity">
    <text evidence="2">Belongs to the ATG29 family.</text>
</comment>
<dbReference type="GO" id="GO:0015031">
    <property type="term" value="P:protein transport"/>
    <property type="evidence" value="ECO:0007669"/>
    <property type="project" value="UniProtKB-KW"/>
</dbReference>
<evidence type="ECO:0000313" key="9">
    <source>
        <dbReference type="EMBL" id="KAF2273697.1"/>
    </source>
</evidence>
<feature type="compositionally biased region" description="Polar residues" evidence="7">
    <location>
        <begin position="146"/>
        <end position="182"/>
    </location>
</feature>
<keyword evidence="6" id="KW-0072">Autophagy</keyword>
<proteinExistence type="inferred from homology"/>
<evidence type="ECO:0000313" key="10">
    <source>
        <dbReference type="Proteomes" id="UP000800097"/>
    </source>
</evidence>